<feature type="binding site" evidence="9">
    <location>
        <position position="62"/>
    </location>
    <ligand>
        <name>substrate</name>
    </ligand>
</feature>
<reference evidence="13" key="1">
    <citation type="journal article" date="2019" name="Int. J. Syst. Evol. Microbiol.">
        <title>The Global Catalogue of Microorganisms (GCM) 10K type strain sequencing project: providing services to taxonomists for standard genome sequencing and annotation.</title>
        <authorList>
            <consortium name="The Broad Institute Genomics Platform"/>
            <consortium name="The Broad Institute Genome Sequencing Center for Infectious Disease"/>
            <person name="Wu L."/>
            <person name="Ma J."/>
        </authorList>
    </citation>
    <scope>NUCLEOTIDE SEQUENCE [LARGE SCALE GENOMIC DNA]</scope>
    <source>
        <strain evidence="13">JCM 17656</strain>
    </source>
</reference>
<keyword evidence="13" id="KW-1185">Reference proteome</keyword>
<feature type="binding site" evidence="9">
    <location>
        <begin position="62"/>
        <end position="63"/>
    </location>
    <ligand>
        <name>FMN</name>
        <dbReference type="ChEBI" id="CHEBI:58210"/>
    </ligand>
</feature>
<dbReference type="InterPro" id="IPR050074">
    <property type="entry name" value="DHO_dehydrogenase"/>
</dbReference>
<comment type="cofactor">
    <cofactor evidence="9">
        <name>FMN</name>
        <dbReference type="ChEBI" id="CHEBI:58210"/>
    </cofactor>
    <text evidence="9">Binds 1 FMN per subunit.</text>
</comment>
<evidence type="ECO:0000256" key="9">
    <source>
        <dbReference type="HAMAP-Rule" id="MF_00224"/>
    </source>
</evidence>
<feature type="binding site" evidence="9">
    <location>
        <begin position="261"/>
        <end position="262"/>
    </location>
    <ligand>
        <name>FMN</name>
        <dbReference type="ChEBI" id="CHEBI:58210"/>
    </ligand>
</feature>
<evidence type="ECO:0000256" key="5">
    <source>
        <dbReference type="ARBA" id="ARBA00022630"/>
    </source>
</evidence>
<dbReference type="InterPro" id="IPR033888">
    <property type="entry name" value="DHOD_1B"/>
</dbReference>
<evidence type="ECO:0000313" key="13">
    <source>
        <dbReference type="Proteomes" id="UP001500707"/>
    </source>
</evidence>
<feature type="binding site" evidence="9">
    <location>
        <begin position="283"/>
        <end position="284"/>
    </location>
    <ligand>
        <name>FMN</name>
        <dbReference type="ChEBI" id="CHEBI:58210"/>
    </ligand>
</feature>
<evidence type="ECO:0000256" key="3">
    <source>
        <dbReference type="ARBA" id="ARBA00008008"/>
    </source>
</evidence>
<dbReference type="InterPro" id="IPR012135">
    <property type="entry name" value="Dihydroorotate_DH_1_2"/>
</dbReference>
<feature type="binding site" evidence="9">
    <location>
        <begin position="210"/>
        <end position="211"/>
    </location>
    <ligand>
        <name>substrate</name>
    </ligand>
</feature>
<dbReference type="InterPro" id="IPR005720">
    <property type="entry name" value="Dihydroorotate_DH_cat"/>
</dbReference>
<evidence type="ECO:0000256" key="4">
    <source>
        <dbReference type="ARBA" id="ARBA00022490"/>
    </source>
</evidence>
<comment type="caution">
    <text evidence="9">Lacks conserved residue(s) required for the propagation of feature annotation.</text>
</comment>
<evidence type="ECO:0000256" key="10">
    <source>
        <dbReference type="SAM" id="MobiDB-lite"/>
    </source>
</evidence>
<dbReference type="InterPro" id="IPR024920">
    <property type="entry name" value="Dihydroorotate_DH_1"/>
</dbReference>
<dbReference type="Pfam" id="PF01180">
    <property type="entry name" value="DHO_dh"/>
    <property type="match status" value="1"/>
</dbReference>
<feature type="binding site" evidence="9">
    <location>
        <position position="183"/>
    </location>
    <ligand>
        <name>FMN</name>
        <dbReference type="ChEBI" id="CHEBI:58210"/>
    </ligand>
</feature>
<proteinExistence type="inferred from homology"/>
<feature type="compositionally biased region" description="Basic and acidic residues" evidence="10">
    <location>
        <begin position="1"/>
        <end position="15"/>
    </location>
</feature>
<dbReference type="NCBIfam" id="TIGR01037">
    <property type="entry name" value="pyrD_sub1_fam"/>
    <property type="match status" value="1"/>
</dbReference>
<feature type="active site" description="Nucleophile" evidence="9">
    <location>
        <position position="148"/>
    </location>
</feature>
<feature type="domain" description="Dihydroorotate dehydrogenase catalytic" evidence="11">
    <location>
        <begin position="23"/>
        <end position="302"/>
    </location>
</feature>
<dbReference type="Proteomes" id="UP001500707">
    <property type="component" value="Unassembled WGS sequence"/>
</dbReference>
<keyword evidence="6 9" id="KW-0288">FMN</keyword>
<evidence type="ECO:0000256" key="2">
    <source>
        <dbReference type="ARBA" id="ARBA00004725"/>
    </source>
</evidence>
<dbReference type="HAMAP" id="MF_00224">
    <property type="entry name" value="DHO_dh_type1"/>
    <property type="match status" value="1"/>
</dbReference>
<keyword evidence="4 9" id="KW-0963">Cytoplasm</keyword>
<dbReference type="InterPro" id="IPR013785">
    <property type="entry name" value="Aldolase_TIM"/>
</dbReference>
<protein>
    <recommendedName>
        <fullName evidence="9">Dihydroorotate dehydrogenase</fullName>
        <shortName evidence="9">DHOD</shortName>
        <shortName evidence="9">DHODase</shortName>
        <shortName evidence="9">DHOdehase</shortName>
        <ecNumber evidence="9">1.3.-.-</ecNumber>
    </recommendedName>
</protein>
<evidence type="ECO:0000313" key="12">
    <source>
        <dbReference type="EMBL" id="GAA3570914.1"/>
    </source>
</evidence>
<comment type="catalytic activity">
    <reaction evidence="9">
        <text>(S)-dihydroorotate + A = orotate + AH2</text>
        <dbReference type="Rhea" id="RHEA:18073"/>
        <dbReference type="ChEBI" id="CHEBI:13193"/>
        <dbReference type="ChEBI" id="CHEBI:17499"/>
        <dbReference type="ChEBI" id="CHEBI:30839"/>
        <dbReference type="ChEBI" id="CHEBI:30864"/>
    </reaction>
</comment>
<feature type="binding site" evidence="9">
    <location>
        <position position="235"/>
    </location>
    <ligand>
        <name>FMN</name>
        <dbReference type="ChEBI" id="CHEBI:58210"/>
    </ligand>
</feature>
<dbReference type="PANTHER" id="PTHR48109:SF1">
    <property type="entry name" value="DIHYDROOROTATE DEHYDROGENASE (FUMARATE)"/>
    <property type="match status" value="1"/>
</dbReference>
<evidence type="ECO:0000256" key="7">
    <source>
        <dbReference type="ARBA" id="ARBA00022975"/>
    </source>
</evidence>
<feature type="binding site" evidence="9">
    <location>
        <begin position="86"/>
        <end position="90"/>
    </location>
    <ligand>
        <name>substrate</name>
    </ligand>
</feature>
<dbReference type="Gene3D" id="3.20.20.70">
    <property type="entry name" value="Aldolase class I"/>
    <property type="match status" value="1"/>
</dbReference>
<organism evidence="12 13">
    <name type="scientific">Streptomyces osmaniensis</name>
    <dbReference type="NCBI Taxonomy" id="593134"/>
    <lineage>
        <taxon>Bacteria</taxon>
        <taxon>Bacillati</taxon>
        <taxon>Actinomycetota</taxon>
        <taxon>Actinomycetes</taxon>
        <taxon>Kitasatosporales</taxon>
        <taxon>Streptomycetaceae</taxon>
        <taxon>Streptomyces</taxon>
    </lineage>
</organism>
<dbReference type="EMBL" id="BAABCE010000012">
    <property type="protein sequence ID" value="GAA3570914.1"/>
    <property type="molecule type" value="Genomic_DNA"/>
</dbReference>
<feature type="region of interest" description="Disordered" evidence="10">
    <location>
        <begin position="1"/>
        <end position="20"/>
    </location>
</feature>
<comment type="subcellular location">
    <subcellularLocation>
        <location evidence="1 9">Cytoplasm</location>
    </subcellularLocation>
</comment>
<keyword evidence="7 9" id="KW-0665">Pyrimidine biosynthesis</keyword>
<dbReference type="NCBIfam" id="NF005574">
    <property type="entry name" value="PRK07259.1"/>
    <property type="match status" value="1"/>
</dbReference>
<gene>
    <name evidence="9" type="primary">pyrD</name>
    <name evidence="12" type="ORF">GCM10022295_61040</name>
</gene>
<comment type="function">
    <text evidence="9">Catalyzes the conversion of dihydroorotate to orotate.</text>
</comment>
<evidence type="ECO:0000256" key="8">
    <source>
        <dbReference type="ARBA" id="ARBA00023002"/>
    </source>
</evidence>
<dbReference type="InterPro" id="IPR049622">
    <property type="entry name" value="Dihydroorotate_DH_I"/>
</dbReference>
<comment type="similarity">
    <text evidence="3 9">Belongs to the dihydroorotate dehydrogenase family. Type 1 subfamily.</text>
</comment>
<accession>A0ABP6XQH7</accession>
<dbReference type="SUPFAM" id="SSF51395">
    <property type="entry name" value="FMN-linked oxidoreductases"/>
    <property type="match status" value="1"/>
</dbReference>
<dbReference type="EC" id="1.3.-.-" evidence="9"/>
<dbReference type="PANTHER" id="PTHR48109">
    <property type="entry name" value="DIHYDROOROTATE DEHYDROGENASE (QUINONE), MITOCHONDRIAL-RELATED"/>
    <property type="match status" value="1"/>
</dbReference>
<keyword evidence="8 9" id="KW-0560">Oxidoreductase</keyword>
<comment type="pathway">
    <text evidence="2 9">Pyrimidine metabolism; UMP biosynthesis via de novo pathway.</text>
</comment>
<comment type="caution">
    <text evidence="12">The sequence shown here is derived from an EMBL/GenBank/DDBJ whole genome shotgun (WGS) entry which is preliminary data.</text>
</comment>
<feature type="binding site" evidence="9">
    <location>
        <position position="145"/>
    </location>
    <ligand>
        <name>FMN</name>
        <dbReference type="ChEBI" id="CHEBI:58210"/>
    </ligand>
</feature>
<keyword evidence="5 9" id="KW-0285">Flavoprotein</keyword>
<name>A0ABP6XQH7_9ACTN</name>
<feature type="binding site" evidence="9">
    <location>
        <position position="40"/>
    </location>
    <ligand>
        <name>FMN</name>
        <dbReference type="ChEBI" id="CHEBI:58210"/>
    </ligand>
</feature>
<evidence type="ECO:0000256" key="6">
    <source>
        <dbReference type="ARBA" id="ARBA00022643"/>
    </source>
</evidence>
<evidence type="ECO:0000256" key="1">
    <source>
        <dbReference type="ARBA" id="ARBA00004496"/>
    </source>
</evidence>
<sequence>MVCPHVRDVPREARTAADSGPDLQVSLGNLALANPVMPASGCFGPELDSLLPINELGAVVTKTVFAERRSGNPAHRLTETALGMLNSVGIPSQGTAGFVSDVLPAYRSFGVPVIASVGGLTVEEYWRVVEELAPAEEQMDAYEVNVSCPNLEHGGLAIGTDAAVVERLVAGIGRRTRLPLLVKLTPGVTSIGDVARAAEYAGATAITVCNTFPGMAVDIRTRETILGNGIGGLSGPAVKPMALRLVWQAAAAVGIPVVGCGGITSAEDIVEFLLAGASAVQVGTATFTRPYIMAELVRDLAELCTDLDVTRVAELTGGLAPTHTRQETRCPE</sequence>
<dbReference type="PIRSF" id="PIRSF000164">
    <property type="entry name" value="DHO_oxidase"/>
    <property type="match status" value="1"/>
</dbReference>
<dbReference type="CDD" id="cd04740">
    <property type="entry name" value="DHOD_1B_like"/>
    <property type="match status" value="1"/>
</dbReference>
<evidence type="ECO:0000259" key="11">
    <source>
        <dbReference type="Pfam" id="PF01180"/>
    </source>
</evidence>
<feature type="binding site" evidence="9">
    <location>
        <position position="145"/>
    </location>
    <ligand>
        <name>substrate</name>
    </ligand>
</feature>